<evidence type="ECO:0000313" key="3">
    <source>
        <dbReference type="Proteomes" id="UP000014680"/>
    </source>
</evidence>
<feature type="compositionally biased region" description="Basic and acidic residues" evidence="1">
    <location>
        <begin position="231"/>
        <end position="249"/>
    </location>
</feature>
<feature type="region of interest" description="Disordered" evidence="1">
    <location>
        <begin position="1"/>
        <end position="24"/>
    </location>
</feature>
<feature type="compositionally biased region" description="Acidic residues" evidence="1">
    <location>
        <begin position="190"/>
        <end position="203"/>
    </location>
</feature>
<feature type="compositionally biased region" description="Basic and acidic residues" evidence="1">
    <location>
        <begin position="307"/>
        <end position="327"/>
    </location>
</feature>
<dbReference type="KEGG" id="eiv:EIN_403760"/>
<dbReference type="Gene3D" id="1.25.40.180">
    <property type="match status" value="1"/>
</dbReference>
<feature type="compositionally biased region" description="Basic and acidic residues" evidence="1">
    <location>
        <begin position="166"/>
        <end position="189"/>
    </location>
</feature>
<proteinExistence type="predicted"/>
<dbReference type="SUPFAM" id="SSF48371">
    <property type="entry name" value="ARM repeat"/>
    <property type="match status" value="1"/>
</dbReference>
<dbReference type="VEuPathDB" id="AmoebaDB:EIN_403760"/>
<dbReference type="AlphaFoldDB" id="A0A0A1U6L8"/>
<feature type="region of interest" description="Disordered" evidence="1">
    <location>
        <begin position="141"/>
        <end position="249"/>
    </location>
</feature>
<evidence type="ECO:0000313" key="2">
    <source>
        <dbReference type="EMBL" id="ELP90042.1"/>
    </source>
</evidence>
<dbReference type="InterPro" id="IPR016024">
    <property type="entry name" value="ARM-type_fold"/>
</dbReference>
<accession>A0A0A1U6L8</accession>
<protein>
    <submittedName>
        <fullName evidence="2">DNA double-strand break repair Rad50 ATPase, putative</fullName>
    </submittedName>
</protein>
<feature type="region of interest" description="Disordered" evidence="1">
    <location>
        <begin position="626"/>
        <end position="646"/>
    </location>
</feature>
<dbReference type="RefSeq" id="XP_004256813.1">
    <property type="nucleotide sequence ID" value="XM_004256765.1"/>
</dbReference>
<organism evidence="2 3">
    <name type="scientific">Entamoeba invadens IP1</name>
    <dbReference type="NCBI Taxonomy" id="370355"/>
    <lineage>
        <taxon>Eukaryota</taxon>
        <taxon>Amoebozoa</taxon>
        <taxon>Evosea</taxon>
        <taxon>Archamoebae</taxon>
        <taxon>Mastigamoebida</taxon>
        <taxon>Entamoebidae</taxon>
        <taxon>Entamoeba</taxon>
    </lineage>
</organism>
<sequence>MSFIPDRTKSTPVARPTKKTSQYNTDAQIFIPQKPHQSKKINQPKALKVGPVEPSLPQNEGLDVNGHFITPSATPSKSDMVDFVPEVKSASIPHEKFVINPSTLKTNAHIFVPKKKTVEKEKTENGGCEMDTFKMNSKPYVPKRKKQQEVEHEKEKVEEEVIETQTKPEEKIPQKEEKVVEKVEEKLEEKIEEEQHQEEDEWTQVEVGGKKRKINEKVENEKKQKAKERRKRQEEKERKEKELQKLQELKEKEEQEALAIIEAQKAQKEKEEQEEKEKLAKELEIKQKANALQKSSTEIPQPTVIEKVFEKYEPPKLPKSDEHDEKPLAQVQSEKLPIKKNSSDEYVAPNRSISTLPKIVEKKYSINEMKSLRGKQERARDSVYEIFQRFVKSEVKKEEKKIQVDKTTAFYKLSFNQLTKEKLEKIANDMVFQIRTKEDSAMMLQILFKKSINEQKYVHLYVKFFIRITQLMETMENKKEISEVMIISLLNLAEAQFKHPPVPRKPVEGETAMDQVQREELNAIDEVEYVGTVYLVSYLYIEGRVLPTLVLQCLNTLSSIGGKLPLKAYKTLVKETCTKLSKQVDLKGVITMTENMMKVPTITFMEKVWLEESVSQLKTAMKAAELQKDKQDKKETKVKPPKSAQPKTGKLCVEKFVSGKCNAAELCKYVIQLSEEEVGKGIEEAMNTMDETYNKDLESVICSGDFIKGIGNKWKNVLSTMKKYMMNEKDGLALFGAVLGKIYCNGFIAMSVIIEMIKEIEMESFNVVGKIRSHLFVFTVFLETVVGDKSFDLHQMQNNLSEITKDTEVLFGKDLLEKVYHASIVIACNSEDGVYEGREQITLEKSTILIPLVTKGVALKVLSTLMNLDERSKAVKKEIESNLSK</sequence>
<keyword evidence="3" id="KW-1185">Reference proteome</keyword>
<evidence type="ECO:0000256" key="1">
    <source>
        <dbReference type="SAM" id="MobiDB-lite"/>
    </source>
</evidence>
<name>A0A0A1U6L8_ENTIV</name>
<feature type="compositionally biased region" description="Polar residues" evidence="1">
    <location>
        <begin position="290"/>
        <end position="300"/>
    </location>
</feature>
<feature type="region of interest" description="Disordered" evidence="1">
    <location>
        <begin position="288"/>
        <end position="334"/>
    </location>
</feature>
<reference evidence="2 3" key="1">
    <citation type="submission" date="2012-10" db="EMBL/GenBank/DDBJ databases">
        <authorList>
            <person name="Zafar N."/>
            <person name="Inman J."/>
            <person name="Hall N."/>
            <person name="Lorenzi H."/>
            <person name="Caler E."/>
        </authorList>
    </citation>
    <scope>NUCLEOTIDE SEQUENCE [LARGE SCALE GENOMIC DNA]</scope>
    <source>
        <strain evidence="2 3">IP1</strain>
    </source>
</reference>
<feature type="compositionally biased region" description="Basic and acidic residues" evidence="1">
    <location>
        <begin position="147"/>
        <end position="159"/>
    </location>
</feature>
<dbReference type="EMBL" id="KB206537">
    <property type="protein sequence ID" value="ELP90042.1"/>
    <property type="molecule type" value="Genomic_DNA"/>
</dbReference>
<feature type="compositionally biased region" description="Basic and acidic residues" evidence="1">
    <location>
        <begin position="626"/>
        <end position="638"/>
    </location>
</feature>
<gene>
    <name evidence="2" type="ORF">EIN_403760</name>
</gene>
<dbReference type="GeneID" id="14889090"/>
<dbReference type="Proteomes" id="UP000014680">
    <property type="component" value="Unassembled WGS sequence"/>
</dbReference>